<keyword evidence="7" id="KW-1185">Reference proteome</keyword>
<dbReference type="PANTHER" id="PTHR42973">
    <property type="entry name" value="BINDING OXIDOREDUCTASE, PUTATIVE (AFU_ORTHOLOGUE AFUA_1G17690)-RELATED"/>
    <property type="match status" value="1"/>
</dbReference>
<organism evidence="6 7">
    <name type="scientific">Seiridium unicorne</name>
    <dbReference type="NCBI Taxonomy" id="138068"/>
    <lineage>
        <taxon>Eukaryota</taxon>
        <taxon>Fungi</taxon>
        <taxon>Dikarya</taxon>
        <taxon>Ascomycota</taxon>
        <taxon>Pezizomycotina</taxon>
        <taxon>Sordariomycetes</taxon>
        <taxon>Xylariomycetidae</taxon>
        <taxon>Amphisphaeriales</taxon>
        <taxon>Sporocadaceae</taxon>
        <taxon>Seiridium</taxon>
    </lineage>
</organism>
<protein>
    <submittedName>
        <fullName evidence="6">FAD-binding PCMH-type domain-containing protein</fullName>
    </submittedName>
</protein>
<dbReference type="Proteomes" id="UP001408356">
    <property type="component" value="Unassembled WGS sequence"/>
</dbReference>
<dbReference type="InterPro" id="IPR016169">
    <property type="entry name" value="FAD-bd_PCMH_sub2"/>
</dbReference>
<sequence length="499" mass="54113">MWFSQEAKALAACQVLFTALPGEVYWPGSADYSIASTEIWSKSCVFTPTCVFEPKSVHGMSSGIKLIKEHGSKFAIRSGGHMPVPGAQSVDLGVMISMTNFNEKSLNEDRSVASIGPGQLWEGVYNWLGQYGLAINGGRYPMVGVGGVLLGGGMGYFAGQRGWSIDDIVGWEVVLADGSIVNLTTEAGKPYEDLAWALRGGHNHFGIVTRFDLRTFSAGPAYGGLVVYGPTAEEQFLNALDAYMEPGGGSDDPKSAINPVSTLQFVDGKWTRGFLNVYMYADGDASPHALENFTSIPTEHVVIDAASLHESWTGIPNTLAGMATREDRTLFWAITFKADRRAVDIANEVFYAGASNELKHVEGLSMIVSFQPLSRPFLKASREKGGNLMGLDPDKDGGSYAGILYPIWKNAEDDEAVLGFTREAAKKIEEKMRELGLFNPYVYLNDAAKGQKPFENYAGGANLARLRAVQAKYDPEGFLKDCLQHGFELGPTSSHHGEL</sequence>
<feature type="domain" description="FAD-binding PCMH-type" evidence="5">
    <location>
        <begin position="44"/>
        <end position="218"/>
    </location>
</feature>
<evidence type="ECO:0000259" key="5">
    <source>
        <dbReference type="PROSITE" id="PS51387"/>
    </source>
</evidence>
<keyword evidence="4" id="KW-0560">Oxidoreductase</keyword>
<dbReference type="PROSITE" id="PS51387">
    <property type="entry name" value="FAD_PCMH"/>
    <property type="match status" value="1"/>
</dbReference>
<dbReference type="InterPro" id="IPR050416">
    <property type="entry name" value="FAD-linked_Oxidoreductase"/>
</dbReference>
<comment type="similarity">
    <text evidence="1">Belongs to the oxygen-dependent FAD-linked oxidoreductase family.</text>
</comment>
<evidence type="ECO:0000313" key="7">
    <source>
        <dbReference type="Proteomes" id="UP001408356"/>
    </source>
</evidence>
<proteinExistence type="inferred from homology"/>
<evidence type="ECO:0000256" key="1">
    <source>
        <dbReference type="ARBA" id="ARBA00005466"/>
    </source>
</evidence>
<keyword evidence="3" id="KW-0274">FAD</keyword>
<accession>A0ABR2VJF9</accession>
<comment type="caution">
    <text evidence="6">The sequence shown here is derived from an EMBL/GenBank/DDBJ whole genome shotgun (WGS) entry which is preliminary data.</text>
</comment>
<name>A0ABR2VJF9_9PEZI</name>
<evidence type="ECO:0000313" key="6">
    <source>
        <dbReference type="EMBL" id="KAK9426641.1"/>
    </source>
</evidence>
<reference evidence="6 7" key="1">
    <citation type="journal article" date="2024" name="J. Plant Pathol.">
        <title>Sequence and assembly of the genome of Seiridium unicorne, isolate CBS 538.82, causal agent of cypress canker disease.</title>
        <authorList>
            <person name="Scali E."/>
            <person name="Rocca G.D."/>
            <person name="Danti R."/>
            <person name="Garbelotto M."/>
            <person name="Barberini S."/>
            <person name="Baroncelli R."/>
            <person name="Emiliani G."/>
        </authorList>
    </citation>
    <scope>NUCLEOTIDE SEQUENCE [LARGE SCALE GENOMIC DNA]</scope>
    <source>
        <strain evidence="6 7">BM-138-508</strain>
    </source>
</reference>
<gene>
    <name evidence="6" type="ORF">SUNI508_00168</name>
</gene>
<evidence type="ECO:0000256" key="2">
    <source>
        <dbReference type="ARBA" id="ARBA00022630"/>
    </source>
</evidence>
<keyword evidence="2" id="KW-0285">Flavoprotein</keyword>
<dbReference type="Pfam" id="PF01565">
    <property type="entry name" value="FAD_binding_4"/>
    <property type="match status" value="1"/>
</dbReference>
<evidence type="ECO:0000256" key="4">
    <source>
        <dbReference type="ARBA" id="ARBA00023002"/>
    </source>
</evidence>
<dbReference type="Gene3D" id="3.30.465.10">
    <property type="match status" value="1"/>
</dbReference>
<dbReference type="InterPro" id="IPR006094">
    <property type="entry name" value="Oxid_FAD_bind_N"/>
</dbReference>
<evidence type="ECO:0000256" key="3">
    <source>
        <dbReference type="ARBA" id="ARBA00022827"/>
    </source>
</evidence>
<dbReference type="SUPFAM" id="SSF56176">
    <property type="entry name" value="FAD-binding/transporter-associated domain-like"/>
    <property type="match status" value="1"/>
</dbReference>
<dbReference type="InterPro" id="IPR036318">
    <property type="entry name" value="FAD-bd_PCMH-like_sf"/>
</dbReference>
<dbReference type="PANTHER" id="PTHR42973:SF54">
    <property type="entry name" value="FAD-BINDING PCMH-TYPE DOMAIN-CONTAINING PROTEIN"/>
    <property type="match status" value="1"/>
</dbReference>
<dbReference type="EMBL" id="JARVKF010000001">
    <property type="protein sequence ID" value="KAK9426641.1"/>
    <property type="molecule type" value="Genomic_DNA"/>
</dbReference>
<dbReference type="InterPro" id="IPR016166">
    <property type="entry name" value="FAD-bd_PCMH"/>
</dbReference>